<dbReference type="EMBL" id="JBJUIK010000006">
    <property type="protein sequence ID" value="KAL3525709.1"/>
    <property type="molecule type" value="Genomic_DNA"/>
</dbReference>
<dbReference type="AlphaFoldDB" id="A0ABD3A397"/>
<protein>
    <submittedName>
        <fullName evidence="2">Uncharacterized protein</fullName>
    </submittedName>
</protein>
<accession>A0ABD3A397</accession>
<evidence type="ECO:0000313" key="2">
    <source>
        <dbReference type="EMBL" id="KAL3525709.1"/>
    </source>
</evidence>
<name>A0ABD3A397_9GENT</name>
<feature type="chain" id="PRO_5044788928" evidence="1">
    <location>
        <begin position="27"/>
        <end position="107"/>
    </location>
</feature>
<evidence type="ECO:0000313" key="3">
    <source>
        <dbReference type="Proteomes" id="UP001630127"/>
    </source>
</evidence>
<dbReference type="Proteomes" id="UP001630127">
    <property type="component" value="Unassembled WGS sequence"/>
</dbReference>
<keyword evidence="3" id="KW-1185">Reference proteome</keyword>
<reference evidence="2 3" key="1">
    <citation type="submission" date="2024-11" db="EMBL/GenBank/DDBJ databases">
        <title>A near-complete genome assembly of Cinchona calisaya.</title>
        <authorList>
            <person name="Lian D.C."/>
            <person name="Zhao X.W."/>
            <person name="Wei L."/>
        </authorList>
    </citation>
    <scope>NUCLEOTIDE SEQUENCE [LARGE SCALE GENOMIC DNA]</scope>
    <source>
        <tissue evidence="2">Nenye</tissue>
    </source>
</reference>
<sequence>MAPKCSILASLFVVLIVSQNLHVVQGRKLFFRRQKSPIEKSIIISKGQSGISKTNQMKNVVPTALMEAAPPGPPPAPPASVEVHQFILITLDPPHLVIALAWNFTQN</sequence>
<organism evidence="2 3">
    <name type="scientific">Cinchona calisaya</name>
    <dbReference type="NCBI Taxonomy" id="153742"/>
    <lineage>
        <taxon>Eukaryota</taxon>
        <taxon>Viridiplantae</taxon>
        <taxon>Streptophyta</taxon>
        <taxon>Embryophyta</taxon>
        <taxon>Tracheophyta</taxon>
        <taxon>Spermatophyta</taxon>
        <taxon>Magnoliopsida</taxon>
        <taxon>eudicotyledons</taxon>
        <taxon>Gunneridae</taxon>
        <taxon>Pentapetalae</taxon>
        <taxon>asterids</taxon>
        <taxon>lamiids</taxon>
        <taxon>Gentianales</taxon>
        <taxon>Rubiaceae</taxon>
        <taxon>Cinchonoideae</taxon>
        <taxon>Cinchoneae</taxon>
        <taxon>Cinchona</taxon>
    </lineage>
</organism>
<keyword evidence="1" id="KW-0732">Signal</keyword>
<proteinExistence type="predicted"/>
<feature type="signal peptide" evidence="1">
    <location>
        <begin position="1"/>
        <end position="26"/>
    </location>
</feature>
<gene>
    <name evidence="2" type="ORF">ACH5RR_014081</name>
</gene>
<comment type="caution">
    <text evidence="2">The sequence shown here is derived from an EMBL/GenBank/DDBJ whole genome shotgun (WGS) entry which is preliminary data.</text>
</comment>
<evidence type="ECO:0000256" key="1">
    <source>
        <dbReference type="SAM" id="SignalP"/>
    </source>
</evidence>